<accession>A0A183A4N4</accession>
<dbReference type="SUPFAM" id="SSF54593">
    <property type="entry name" value="Glyoxalase/Bleomycin resistance protein/Dihydroxybiphenyl dioxygenase"/>
    <property type="match status" value="1"/>
</dbReference>
<dbReference type="Gene3D" id="3.10.180.10">
    <property type="entry name" value="2,3-Dihydroxybiphenyl 1,2-Dioxygenase, domain 1"/>
    <property type="match status" value="1"/>
</dbReference>
<sequence>MNARALHYVFKIGDRQKSIEFFKNVLGMKVSQIHTALNMKYFLAHVTVRTHPQAHDVLCFDSAQFSYLLSAFAIIDVRLI</sequence>
<reference evidence="3" key="1">
    <citation type="submission" date="2016-06" db="UniProtKB">
        <authorList>
            <consortium name="WormBaseParasite"/>
        </authorList>
    </citation>
    <scope>IDENTIFICATION</scope>
</reference>
<dbReference type="WBParaSite" id="ECPE_0000191901-mRNA-1">
    <property type="protein sequence ID" value="ECPE_0000191901-mRNA-1"/>
    <property type="gene ID" value="ECPE_0000191901"/>
</dbReference>
<dbReference type="OrthoDB" id="1545884at2759"/>
<gene>
    <name evidence="1" type="ORF">ECPE_LOCUS1919</name>
</gene>
<dbReference type="InterPro" id="IPR029068">
    <property type="entry name" value="Glyas_Bleomycin-R_OHBP_Dase"/>
</dbReference>
<dbReference type="AlphaFoldDB" id="A0A183A4N4"/>
<protein>
    <submittedName>
        <fullName evidence="3">Glyoxalase domain-containing protein</fullName>
    </submittedName>
</protein>
<name>A0A183A4N4_9TREM</name>
<organism evidence="3">
    <name type="scientific">Echinostoma caproni</name>
    <dbReference type="NCBI Taxonomy" id="27848"/>
    <lineage>
        <taxon>Eukaryota</taxon>
        <taxon>Metazoa</taxon>
        <taxon>Spiralia</taxon>
        <taxon>Lophotrochozoa</taxon>
        <taxon>Platyhelminthes</taxon>
        <taxon>Trematoda</taxon>
        <taxon>Digenea</taxon>
        <taxon>Plagiorchiida</taxon>
        <taxon>Echinostomata</taxon>
        <taxon>Echinostomatoidea</taxon>
        <taxon>Echinostomatidae</taxon>
        <taxon>Echinostoma</taxon>
    </lineage>
</organism>
<evidence type="ECO:0000313" key="3">
    <source>
        <dbReference type="WBParaSite" id="ECPE_0000191901-mRNA-1"/>
    </source>
</evidence>
<evidence type="ECO:0000313" key="1">
    <source>
        <dbReference type="EMBL" id="VDP49463.1"/>
    </source>
</evidence>
<evidence type="ECO:0000313" key="2">
    <source>
        <dbReference type="Proteomes" id="UP000272942"/>
    </source>
</evidence>
<reference evidence="1 2" key="2">
    <citation type="submission" date="2018-11" db="EMBL/GenBank/DDBJ databases">
        <authorList>
            <consortium name="Pathogen Informatics"/>
        </authorList>
    </citation>
    <scope>NUCLEOTIDE SEQUENCE [LARGE SCALE GENOMIC DNA]</scope>
    <source>
        <strain evidence="1 2">Egypt</strain>
    </source>
</reference>
<proteinExistence type="predicted"/>
<keyword evidence="2" id="KW-1185">Reference proteome</keyword>
<dbReference type="EMBL" id="UZAN01019047">
    <property type="protein sequence ID" value="VDP49463.1"/>
    <property type="molecule type" value="Genomic_DNA"/>
</dbReference>
<dbReference type="Proteomes" id="UP000272942">
    <property type="component" value="Unassembled WGS sequence"/>
</dbReference>